<dbReference type="EMBL" id="JAUUDS010000014">
    <property type="protein sequence ID" value="MDP1028791.1"/>
    <property type="molecule type" value="Genomic_DNA"/>
</dbReference>
<accession>A0ABT9EPB6</accession>
<gene>
    <name evidence="1" type="ORF">Q5H91_16330</name>
</gene>
<dbReference type="Proteomes" id="UP001230685">
    <property type="component" value="Unassembled WGS sequence"/>
</dbReference>
<name>A0ABT9EPB6_9SPHN</name>
<dbReference type="RefSeq" id="WP_305174502.1">
    <property type="nucleotide sequence ID" value="NZ_JAUUDS010000014.1"/>
</dbReference>
<dbReference type="Pfam" id="PF05045">
    <property type="entry name" value="RgpF"/>
    <property type="match status" value="1"/>
</dbReference>
<evidence type="ECO:0000313" key="1">
    <source>
        <dbReference type="EMBL" id="MDP1028791.1"/>
    </source>
</evidence>
<reference evidence="1 2" key="1">
    <citation type="submission" date="2023-07" db="EMBL/GenBank/DDBJ databases">
        <authorList>
            <person name="Kim M.K."/>
        </authorList>
    </citation>
    <scope>NUCLEOTIDE SEQUENCE [LARGE SCALE GENOMIC DNA]</scope>
    <source>
        <strain evidence="1 2">KR1UV-12</strain>
    </source>
</reference>
<sequence length="323" mass="35977">MAVVDLLPRWLYNRLRSGWRTALAPIRGRIRAEERDLAAQVPFGFANAVDAPVPRVAVVCHLFHADLAGACRAAIDNLPVPATLFLSTDSAAKVPAIARAFAGWPAERIEIRVLPNRGRDIAPKLVGFADVYADHDLILFLHTKKSLTAAIGDRWRSLLFASLCGSPTIVASILQVFRQHPDIGIVLPRHLPAIRGLLHWDGNFSTARSLARRMGFGIRRHHALDFPAGSMFWARPAALRPLLDLGLTLDDFPLEEDQVRGTVQHAIERLFLLAAEHAGYRWLKVAAPLPGDDDRTVRPIPDRTALDRFILDSRFPLLPQDRW</sequence>
<comment type="caution">
    <text evidence="1">The sequence shown here is derived from an EMBL/GenBank/DDBJ whole genome shotgun (WGS) entry which is preliminary data.</text>
</comment>
<protein>
    <submittedName>
        <fullName evidence="1">Rhamnan synthesis F family protein</fullName>
    </submittedName>
</protein>
<evidence type="ECO:0000313" key="2">
    <source>
        <dbReference type="Proteomes" id="UP001230685"/>
    </source>
</evidence>
<proteinExistence type="predicted"/>
<organism evidence="1 2">
    <name type="scientific">Sphingomonas aurea</name>
    <dbReference type="NCBI Taxonomy" id="3063994"/>
    <lineage>
        <taxon>Bacteria</taxon>
        <taxon>Pseudomonadati</taxon>
        <taxon>Pseudomonadota</taxon>
        <taxon>Alphaproteobacteria</taxon>
        <taxon>Sphingomonadales</taxon>
        <taxon>Sphingomonadaceae</taxon>
        <taxon>Sphingomonas</taxon>
    </lineage>
</organism>
<keyword evidence="2" id="KW-1185">Reference proteome</keyword>
<dbReference type="InterPro" id="IPR007739">
    <property type="entry name" value="RgpF"/>
</dbReference>